<dbReference type="InterPro" id="IPR018677">
    <property type="entry name" value="DUF2157"/>
</dbReference>
<dbReference type="AlphaFoldDB" id="A0A897MPI1"/>
<keyword evidence="1" id="KW-0472">Membrane</keyword>
<evidence type="ECO:0000256" key="1">
    <source>
        <dbReference type="SAM" id="Phobius"/>
    </source>
</evidence>
<gene>
    <name evidence="3" type="ORF">AArcS_1020</name>
</gene>
<sequence length="372" mass="38125">MDRDDLEDAVEDWVAADIITREQAEAILDHHEPEDRASRLITALSVMGAVLVGAGLLLYLTANWADIPRALRALLLVGIPAAGYGGGVWLQRGQYPRVGLALLVFGAGFVGVSLFALADLFALDVDPAWLLLGWTAVAVPTGHALASRLVTAGGLAVGAATLGTATTAEPAVVIGLYGVVLFALGIWRRGTAVGVAYRFVGVAGALGTTIVLAGTGGRFGPAPEMDAVILAVGVGAVAVTGRGALDSRTSENVALPLWTGLATLVLVVLPTLAVADLQPTATALLAHLLALVLVLASVTVSYRFGEPMLVNIAALAFLLVVLSFLGTTVADALSGAIALVVGGLILLAVGLGLERGRRTLLDRMGSPDRRET</sequence>
<keyword evidence="4" id="KW-1185">Reference proteome</keyword>
<organism evidence="3 4">
    <name type="scientific">Natranaeroarchaeum sulfidigenes</name>
    <dbReference type="NCBI Taxonomy" id="2784880"/>
    <lineage>
        <taxon>Archaea</taxon>
        <taxon>Methanobacteriati</taxon>
        <taxon>Methanobacteriota</taxon>
        <taxon>Stenosarchaea group</taxon>
        <taxon>Halobacteria</taxon>
        <taxon>Halobacteriales</taxon>
        <taxon>Natronoarchaeaceae</taxon>
        <taxon>Natranaeroarchaeum</taxon>
    </lineage>
</organism>
<evidence type="ECO:0000259" key="2">
    <source>
        <dbReference type="Pfam" id="PF09925"/>
    </source>
</evidence>
<protein>
    <submittedName>
        <fullName evidence="3">Uncharacterized membrane protein, DUF2157 family</fullName>
    </submittedName>
</protein>
<keyword evidence="1" id="KW-1133">Transmembrane helix</keyword>
<feature type="transmembrane region" description="Helical" evidence="1">
    <location>
        <begin position="170"/>
        <end position="188"/>
    </location>
</feature>
<feature type="transmembrane region" description="Helical" evidence="1">
    <location>
        <begin position="332"/>
        <end position="353"/>
    </location>
</feature>
<dbReference type="KEGG" id="hara:AArcS_1020"/>
<dbReference type="Pfam" id="PF09925">
    <property type="entry name" value="DUF2157"/>
    <property type="match status" value="1"/>
</dbReference>
<dbReference type="GeneID" id="70684408"/>
<name>A0A897MPI1_9EURY</name>
<feature type="transmembrane region" description="Helical" evidence="1">
    <location>
        <begin position="227"/>
        <end position="245"/>
    </location>
</feature>
<dbReference type="RefSeq" id="WP_238479405.1">
    <property type="nucleotide sequence ID" value="NZ_CP064786.1"/>
</dbReference>
<feature type="domain" description="DUF2157" evidence="2">
    <location>
        <begin position="11"/>
        <end position="150"/>
    </location>
</feature>
<feature type="transmembrane region" description="Helical" evidence="1">
    <location>
        <begin position="195"/>
        <end position="215"/>
    </location>
</feature>
<dbReference type="EMBL" id="CP064786">
    <property type="protein sequence ID" value="QSG02241.1"/>
    <property type="molecule type" value="Genomic_DNA"/>
</dbReference>
<feature type="transmembrane region" description="Helical" evidence="1">
    <location>
        <begin position="281"/>
        <end position="302"/>
    </location>
</feature>
<dbReference type="Proteomes" id="UP000663586">
    <property type="component" value="Chromosome"/>
</dbReference>
<proteinExistence type="predicted"/>
<feature type="transmembrane region" description="Helical" evidence="1">
    <location>
        <begin position="129"/>
        <end position="150"/>
    </location>
</feature>
<reference evidence="3" key="1">
    <citation type="submission" date="2020-11" db="EMBL/GenBank/DDBJ databases">
        <title>Carbohydrate-dependent, anaerobic sulfur respiration: A novel catabolism in halophilic archaea.</title>
        <authorList>
            <person name="Sorokin D.Y."/>
            <person name="Messina E."/>
            <person name="Smedile F."/>
            <person name="La Cono V."/>
            <person name="Hallsworth J.E."/>
            <person name="Yakimov M.M."/>
        </authorList>
    </citation>
    <scope>NUCLEOTIDE SEQUENCE</scope>
    <source>
        <strain evidence="3">AArc-S</strain>
    </source>
</reference>
<feature type="transmembrane region" description="Helical" evidence="1">
    <location>
        <begin position="98"/>
        <end position="117"/>
    </location>
</feature>
<keyword evidence="1" id="KW-0812">Transmembrane</keyword>
<evidence type="ECO:0000313" key="3">
    <source>
        <dbReference type="EMBL" id="QSG02241.1"/>
    </source>
</evidence>
<feature type="transmembrane region" description="Helical" evidence="1">
    <location>
        <begin position="40"/>
        <end position="61"/>
    </location>
</feature>
<accession>A0A897MPI1</accession>
<evidence type="ECO:0000313" key="4">
    <source>
        <dbReference type="Proteomes" id="UP000663586"/>
    </source>
</evidence>
<feature type="transmembrane region" description="Helical" evidence="1">
    <location>
        <begin position="73"/>
        <end position="92"/>
    </location>
</feature>
<feature type="transmembrane region" description="Helical" evidence="1">
    <location>
        <begin position="257"/>
        <end position="275"/>
    </location>
</feature>
<feature type="transmembrane region" description="Helical" evidence="1">
    <location>
        <begin position="309"/>
        <end position="326"/>
    </location>
</feature>